<evidence type="ECO:0000313" key="3">
    <source>
        <dbReference type="Proteomes" id="UP000189545"/>
    </source>
</evidence>
<feature type="chain" id="PRO_5013045942" description="DUF2987 domain-containing protein" evidence="1">
    <location>
        <begin position="20"/>
        <end position="208"/>
    </location>
</feature>
<sequence>MKKGLLFSCLLVAVTSVQAAPISIPYQGFYQRLKQVNTGNYPLIEIAFSVPNKSQCLVKGGTISTENESFPLTITKDQRVFLPYDARLKSDRALVNLDIEGSAENCSIAMQVRAKNTKQSYSQKEMLELQAEMDTMLSDMQGFPMRYFSQNIAGINFEFEPGSKTLVRIDGKEQVVTDKLRLSREQIDKLSVIEFNIKPLVVSPWTNG</sequence>
<dbReference type="EMBL" id="CP014782">
    <property type="protein sequence ID" value="AQS36103.1"/>
    <property type="molecule type" value="Genomic_DNA"/>
</dbReference>
<accession>A0A1S6HKR7</accession>
<name>A0A1S6HKR7_9GAMM</name>
<gene>
    <name evidence="2" type="ORF">Sps_00914</name>
</gene>
<organism evidence="2 3">
    <name type="scientific">Shewanella psychrophila</name>
    <dbReference type="NCBI Taxonomy" id="225848"/>
    <lineage>
        <taxon>Bacteria</taxon>
        <taxon>Pseudomonadati</taxon>
        <taxon>Pseudomonadota</taxon>
        <taxon>Gammaproteobacteria</taxon>
        <taxon>Alteromonadales</taxon>
        <taxon>Shewanellaceae</taxon>
        <taxon>Shewanella</taxon>
    </lineage>
</organism>
<evidence type="ECO:0008006" key="4">
    <source>
        <dbReference type="Google" id="ProtNLM"/>
    </source>
</evidence>
<dbReference type="KEGG" id="spsw:Sps_00914"/>
<protein>
    <recommendedName>
        <fullName evidence="4">DUF2987 domain-containing protein</fullName>
    </recommendedName>
</protein>
<feature type="signal peptide" evidence="1">
    <location>
        <begin position="1"/>
        <end position="19"/>
    </location>
</feature>
<dbReference type="AlphaFoldDB" id="A0A1S6HKR7"/>
<dbReference type="InterPro" id="IPR021370">
    <property type="entry name" value="DUF2987"/>
</dbReference>
<dbReference type="Proteomes" id="UP000189545">
    <property type="component" value="Chromosome"/>
</dbReference>
<reference evidence="2 3" key="1">
    <citation type="submission" date="2016-03" db="EMBL/GenBank/DDBJ databases">
        <title>Complete genome sequence of Shewanella psychrophila WP2, a deep sea bacterium isolated from west Pacific sediment.</title>
        <authorList>
            <person name="Xu G."/>
            <person name="Jian H."/>
        </authorList>
    </citation>
    <scope>NUCLEOTIDE SEQUENCE [LARGE SCALE GENOMIC DNA]</scope>
    <source>
        <strain evidence="2 3">WP2</strain>
    </source>
</reference>
<evidence type="ECO:0000256" key="1">
    <source>
        <dbReference type="SAM" id="SignalP"/>
    </source>
</evidence>
<keyword evidence="3" id="KW-1185">Reference proteome</keyword>
<proteinExistence type="predicted"/>
<dbReference type="STRING" id="225848.Sps_00914"/>
<dbReference type="Pfam" id="PF11205">
    <property type="entry name" value="DUF2987"/>
    <property type="match status" value="1"/>
</dbReference>
<evidence type="ECO:0000313" key="2">
    <source>
        <dbReference type="EMBL" id="AQS36103.1"/>
    </source>
</evidence>
<dbReference type="RefSeq" id="WP_077751433.1">
    <property type="nucleotide sequence ID" value="NZ_CP014782.1"/>
</dbReference>
<keyword evidence="1" id="KW-0732">Signal</keyword>
<dbReference type="OrthoDB" id="6402179at2"/>